<reference evidence="1 2" key="1">
    <citation type="submission" date="2020-08" db="EMBL/GenBank/DDBJ databases">
        <title>Genomic Encyclopedia of Type Strains, Phase IV (KMG-V): Genome sequencing to study the core and pangenomes of soil and plant-associated prokaryotes.</title>
        <authorList>
            <person name="Whitman W."/>
        </authorList>
    </citation>
    <scope>NUCLEOTIDE SEQUENCE [LARGE SCALE GENOMIC DNA]</scope>
    <source>
        <strain evidence="1 2">M8UP14</strain>
    </source>
</reference>
<proteinExistence type="predicted"/>
<evidence type="ECO:0000313" key="2">
    <source>
        <dbReference type="Proteomes" id="UP000540989"/>
    </source>
</evidence>
<organism evidence="1 2">
    <name type="scientific">Granulicella aggregans</name>
    <dbReference type="NCBI Taxonomy" id="474949"/>
    <lineage>
        <taxon>Bacteria</taxon>
        <taxon>Pseudomonadati</taxon>
        <taxon>Acidobacteriota</taxon>
        <taxon>Terriglobia</taxon>
        <taxon>Terriglobales</taxon>
        <taxon>Acidobacteriaceae</taxon>
        <taxon>Granulicella</taxon>
    </lineage>
</organism>
<evidence type="ECO:0000313" key="1">
    <source>
        <dbReference type="EMBL" id="MBB5061259.1"/>
    </source>
</evidence>
<dbReference type="EMBL" id="JACHIP010000034">
    <property type="protein sequence ID" value="MBB5061259.1"/>
    <property type="molecule type" value="Genomic_DNA"/>
</dbReference>
<dbReference type="RefSeq" id="WP_184224054.1">
    <property type="nucleotide sequence ID" value="NZ_JACHIP010000034.1"/>
</dbReference>
<sequence>MERVLGMRTKTKTAVAVLVGVVAIVLLTQSAFGRFAHAESFDKPVRKKVVDLGRSSNAMPGDPSRVHLFFFFYPEFMVKQLSDPAVKGTLWVTITPVSAGESPACRLAHASTERFVAKQWWGFEGVKGSLLFLKAADGDENAGMPFRIFDMKTGQKVFEDSASGDSHPTFAPVSDGKISLSYVRRVGGDCSIPKDGMTCWSKFRKHYGLPLATVPKCMGYRYEGEKEWVVGDEGVPPEAIKTPSAINYPAVVEFVPRPSIRALPGAVQCFPVQ</sequence>
<keyword evidence="2" id="KW-1185">Reference proteome</keyword>
<protein>
    <submittedName>
        <fullName evidence="1">Uncharacterized protein</fullName>
    </submittedName>
</protein>
<comment type="caution">
    <text evidence="1">The sequence shown here is derived from an EMBL/GenBank/DDBJ whole genome shotgun (WGS) entry which is preliminary data.</text>
</comment>
<name>A0A7W7ZKH1_9BACT</name>
<gene>
    <name evidence="1" type="ORF">HDF16_005995</name>
</gene>
<accession>A0A7W7ZKH1</accession>
<dbReference type="Proteomes" id="UP000540989">
    <property type="component" value="Unassembled WGS sequence"/>
</dbReference>
<dbReference type="AlphaFoldDB" id="A0A7W7ZKH1"/>